<dbReference type="InParanoid" id="A0A067P6U0"/>
<evidence type="ECO:0000313" key="2">
    <source>
        <dbReference type="EMBL" id="KDQ50623.1"/>
    </source>
</evidence>
<evidence type="ECO:0000256" key="1">
    <source>
        <dbReference type="SAM" id="MobiDB-lite"/>
    </source>
</evidence>
<evidence type="ECO:0000313" key="3">
    <source>
        <dbReference type="Proteomes" id="UP000027265"/>
    </source>
</evidence>
<dbReference type="AlphaFoldDB" id="A0A067P6U0"/>
<reference evidence="3" key="1">
    <citation type="journal article" date="2014" name="Proc. Natl. Acad. Sci. U.S.A.">
        <title>Extensive sampling of basidiomycete genomes demonstrates inadequacy of the white-rot/brown-rot paradigm for wood decay fungi.</title>
        <authorList>
            <person name="Riley R."/>
            <person name="Salamov A.A."/>
            <person name="Brown D.W."/>
            <person name="Nagy L.G."/>
            <person name="Floudas D."/>
            <person name="Held B.W."/>
            <person name="Levasseur A."/>
            <person name="Lombard V."/>
            <person name="Morin E."/>
            <person name="Otillar R."/>
            <person name="Lindquist E.A."/>
            <person name="Sun H."/>
            <person name="LaButti K.M."/>
            <person name="Schmutz J."/>
            <person name="Jabbour D."/>
            <person name="Luo H."/>
            <person name="Baker S.E."/>
            <person name="Pisabarro A.G."/>
            <person name="Walton J.D."/>
            <person name="Blanchette R.A."/>
            <person name="Henrissat B."/>
            <person name="Martin F."/>
            <person name="Cullen D."/>
            <person name="Hibbett D.S."/>
            <person name="Grigoriev I.V."/>
        </authorList>
    </citation>
    <scope>NUCLEOTIDE SEQUENCE [LARGE SCALE GENOMIC DNA]</scope>
    <source>
        <strain evidence="3">MUCL 33604</strain>
    </source>
</reference>
<proteinExistence type="predicted"/>
<accession>A0A067P6U0</accession>
<feature type="region of interest" description="Disordered" evidence="1">
    <location>
        <begin position="1"/>
        <end position="53"/>
    </location>
</feature>
<dbReference type="EMBL" id="KL197758">
    <property type="protein sequence ID" value="KDQ50623.1"/>
    <property type="molecule type" value="Genomic_DNA"/>
</dbReference>
<protein>
    <submittedName>
        <fullName evidence="2">Uncharacterized protein</fullName>
    </submittedName>
</protein>
<dbReference type="HOGENOM" id="CLU_2671404_0_0_1"/>
<organism evidence="2 3">
    <name type="scientific">Jaapia argillacea MUCL 33604</name>
    <dbReference type="NCBI Taxonomy" id="933084"/>
    <lineage>
        <taxon>Eukaryota</taxon>
        <taxon>Fungi</taxon>
        <taxon>Dikarya</taxon>
        <taxon>Basidiomycota</taxon>
        <taxon>Agaricomycotina</taxon>
        <taxon>Agaricomycetes</taxon>
        <taxon>Agaricomycetidae</taxon>
        <taxon>Jaapiales</taxon>
        <taxon>Jaapiaceae</taxon>
        <taxon>Jaapia</taxon>
    </lineage>
</organism>
<sequence length="75" mass="8198">MGSQASVSTGPPRSAVDAPLFRPSFTPDTPMTQPHTPSRRHASPDFSPSNLDRWHPKVTGYRILVLSLTIGFVKP</sequence>
<feature type="compositionally biased region" description="Polar residues" evidence="1">
    <location>
        <begin position="26"/>
        <end position="36"/>
    </location>
</feature>
<feature type="compositionally biased region" description="Polar residues" evidence="1">
    <location>
        <begin position="1"/>
        <end position="11"/>
    </location>
</feature>
<gene>
    <name evidence="2" type="ORF">JAAARDRAFT_581258</name>
</gene>
<keyword evidence="3" id="KW-1185">Reference proteome</keyword>
<dbReference type="Proteomes" id="UP000027265">
    <property type="component" value="Unassembled WGS sequence"/>
</dbReference>
<name>A0A067P6U0_9AGAM</name>